<dbReference type="Gene3D" id="3.60.10.10">
    <property type="entry name" value="Endonuclease/exonuclease/phosphatase"/>
    <property type="match status" value="1"/>
</dbReference>
<dbReference type="SUPFAM" id="SSF56219">
    <property type="entry name" value="DNase I-like"/>
    <property type="match status" value="1"/>
</dbReference>
<reference evidence="2 3" key="1">
    <citation type="submission" date="2015-09" db="EMBL/GenBank/DDBJ databases">
        <title>Draft genome of the parasitic nematode Teladorsagia circumcincta isolate WARC Sus (inbred).</title>
        <authorList>
            <person name="Mitreva M."/>
        </authorList>
    </citation>
    <scope>NUCLEOTIDE SEQUENCE [LARGE SCALE GENOMIC DNA]</scope>
    <source>
        <strain evidence="2 3">S</strain>
    </source>
</reference>
<accession>A0A2G9V2Q4</accession>
<organism evidence="2 3">
    <name type="scientific">Teladorsagia circumcincta</name>
    <name type="common">Brown stomach worm</name>
    <name type="synonym">Ostertagia circumcincta</name>
    <dbReference type="NCBI Taxonomy" id="45464"/>
    <lineage>
        <taxon>Eukaryota</taxon>
        <taxon>Metazoa</taxon>
        <taxon>Ecdysozoa</taxon>
        <taxon>Nematoda</taxon>
        <taxon>Chromadorea</taxon>
        <taxon>Rhabditida</taxon>
        <taxon>Rhabditina</taxon>
        <taxon>Rhabditomorpha</taxon>
        <taxon>Strongyloidea</taxon>
        <taxon>Trichostrongylidae</taxon>
        <taxon>Teladorsagia</taxon>
    </lineage>
</organism>
<keyword evidence="3" id="KW-1185">Reference proteome</keyword>
<dbReference type="Pfam" id="PF03372">
    <property type="entry name" value="Exo_endo_phos"/>
    <property type="match status" value="1"/>
</dbReference>
<dbReference type="EMBL" id="KZ345031">
    <property type="protein sequence ID" value="PIO76758.1"/>
    <property type="molecule type" value="Genomic_DNA"/>
</dbReference>
<dbReference type="InterPro" id="IPR005135">
    <property type="entry name" value="Endo/exonuclease/phosphatase"/>
</dbReference>
<dbReference type="OrthoDB" id="5864900at2759"/>
<dbReference type="AlphaFoldDB" id="A0A2G9V2Q4"/>
<feature type="non-terminal residue" evidence="2">
    <location>
        <position position="1"/>
    </location>
</feature>
<dbReference type="CDD" id="cd09076">
    <property type="entry name" value="L1-EN"/>
    <property type="match status" value="1"/>
</dbReference>
<protein>
    <recommendedName>
        <fullName evidence="1">Endonuclease/exonuclease/phosphatase domain-containing protein</fullName>
    </recommendedName>
</protein>
<feature type="domain" description="Endonuclease/exonuclease/phosphatase" evidence="1">
    <location>
        <begin position="21"/>
        <end position="161"/>
    </location>
</feature>
<evidence type="ECO:0000259" key="1">
    <source>
        <dbReference type="Pfam" id="PF03372"/>
    </source>
</evidence>
<name>A0A2G9V2Q4_TELCI</name>
<proteinExistence type="predicted"/>
<gene>
    <name evidence="2" type="ORF">TELCIR_01154</name>
</gene>
<dbReference type="GO" id="GO:0003824">
    <property type="term" value="F:catalytic activity"/>
    <property type="evidence" value="ECO:0007669"/>
    <property type="project" value="InterPro"/>
</dbReference>
<dbReference type="InterPro" id="IPR036691">
    <property type="entry name" value="Endo/exonu/phosph_ase_sf"/>
</dbReference>
<evidence type="ECO:0000313" key="2">
    <source>
        <dbReference type="EMBL" id="PIO76758.1"/>
    </source>
</evidence>
<dbReference type="Proteomes" id="UP000230423">
    <property type="component" value="Unassembled WGS sequence"/>
</dbReference>
<sequence>PCDGCPDSEFGLLTKNKAYIGTWNVRTLNRTGNLAQLLREFDRYCLDILGISEVRWIGNGRMSSDDKTILYSGHSEKHEGGVGIVLNKKATNAPDGWKAVNERIITARFVTKYTRTTVVQVYAPTEVADDEIKNEFYEKLQETIYALPRRDFKVVLGDFNAQLGGGRKMFEKIIGPFTSADRFSDN</sequence>
<evidence type="ECO:0000313" key="3">
    <source>
        <dbReference type="Proteomes" id="UP000230423"/>
    </source>
</evidence>